<dbReference type="InterPro" id="IPR045004">
    <property type="entry name" value="ECH_dom"/>
</dbReference>
<evidence type="ECO:0000313" key="5">
    <source>
        <dbReference type="EMBL" id="MES1929058.1"/>
    </source>
</evidence>
<dbReference type="InterPro" id="IPR029045">
    <property type="entry name" value="ClpP/crotonase-like_dom_sf"/>
</dbReference>
<organism evidence="5 6">
    <name type="scientific">Salinisphaera dokdonensis CL-ES53</name>
    <dbReference type="NCBI Taxonomy" id="1304272"/>
    <lineage>
        <taxon>Bacteria</taxon>
        <taxon>Pseudomonadati</taxon>
        <taxon>Pseudomonadota</taxon>
        <taxon>Gammaproteobacteria</taxon>
        <taxon>Salinisphaerales</taxon>
        <taxon>Salinisphaeraceae</taxon>
        <taxon>Salinisphaera</taxon>
    </lineage>
</organism>
<proteinExistence type="predicted"/>
<dbReference type="Gene3D" id="3.90.226.10">
    <property type="entry name" value="2-enoyl-CoA Hydratase, Chain A, domain 1"/>
    <property type="match status" value="1"/>
</dbReference>
<dbReference type="PANTHER" id="PTHR43176">
    <property type="entry name" value="3-HYDROXYISOBUTYRYL-COA HYDROLASE-RELATED"/>
    <property type="match status" value="1"/>
</dbReference>
<dbReference type="PANTHER" id="PTHR43176:SF3">
    <property type="entry name" value="3-HYDROXYISOBUTYRYL-COA HYDROLASE, MITOCHONDRIAL"/>
    <property type="match status" value="1"/>
</dbReference>
<comment type="catalytic activity">
    <reaction evidence="1">
        <text>3-hydroxy-2-methylpropanoyl-CoA + H2O = 3-hydroxy-2-methylpropanoate + CoA + H(+)</text>
        <dbReference type="Rhea" id="RHEA:20888"/>
        <dbReference type="ChEBI" id="CHEBI:11805"/>
        <dbReference type="ChEBI" id="CHEBI:15377"/>
        <dbReference type="ChEBI" id="CHEBI:15378"/>
        <dbReference type="ChEBI" id="CHEBI:57287"/>
        <dbReference type="ChEBI" id="CHEBI:57340"/>
        <dbReference type="EC" id="3.1.2.4"/>
    </reaction>
</comment>
<dbReference type="InterPro" id="IPR032259">
    <property type="entry name" value="HIBYL-CoA-H"/>
</dbReference>
<dbReference type="NCBIfam" id="NF004127">
    <property type="entry name" value="PRK05617.1"/>
    <property type="match status" value="1"/>
</dbReference>
<comment type="caution">
    <text evidence="5">The sequence shown here is derived from an EMBL/GenBank/DDBJ whole genome shotgun (WGS) entry which is preliminary data.</text>
</comment>
<gene>
    <name evidence="5" type="ORF">SADO_07377</name>
</gene>
<reference evidence="5 6" key="1">
    <citation type="submission" date="2013-03" db="EMBL/GenBank/DDBJ databases">
        <title>Salinisphaera dokdonensis CL-ES53 Genome Sequencing.</title>
        <authorList>
            <person name="Li C."/>
            <person name="Lai Q."/>
            <person name="Shao Z."/>
        </authorList>
    </citation>
    <scope>NUCLEOTIDE SEQUENCE [LARGE SCALE GENOMIC DNA]</scope>
    <source>
        <strain evidence="5 6">CL-ES53</strain>
    </source>
</reference>
<keyword evidence="6" id="KW-1185">Reference proteome</keyword>
<dbReference type="RefSeq" id="WP_353110556.1">
    <property type="nucleotide sequence ID" value="NZ_APND01000002.1"/>
</dbReference>
<evidence type="ECO:0000256" key="1">
    <source>
        <dbReference type="ARBA" id="ARBA00001709"/>
    </source>
</evidence>
<protein>
    <recommendedName>
        <fullName evidence="2">3-hydroxyisobutyryl-CoA hydrolase</fullName>
        <ecNumber evidence="2">3.1.2.4</ecNumber>
    </recommendedName>
</protein>
<dbReference type="EC" id="3.1.2.4" evidence="2"/>
<accession>A0ABV2AZL5</accession>
<feature type="domain" description="Enoyl-CoA hydratase/isomerase" evidence="4">
    <location>
        <begin position="20"/>
        <end position="361"/>
    </location>
</feature>
<dbReference type="Proteomes" id="UP001460888">
    <property type="component" value="Unassembled WGS sequence"/>
</dbReference>
<dbReference type="CDD" id="cd06558">
    <property type="entry name" value="crotonase-like"/>
    <property type="match status" value="1"/>
</dbReference>
<keyword evidence="3" id="KW-0378">Hydrolase</keyword>
<name>A0ABV2AZL5_9GAMM</name>
<dbReference type="EMBL" id="APND01000002">
    <property type="protein sequence ID" value="MES1929058.1"/>
    <property type="molecule type" value="Genomic_DNA"/>
</dbReference>
<dbReference type="SUPFAM" id="SSF52096">
    <property type="entry name" value="ClpP/crotonase"/>
    <property type="match status" value="1"/>
</dbReference>
<evidence type="ECO:0000313" key="6">
    <source>
        <dbReference type="Proteomes" id="UP001460888"/>
    </source>
</evidence>
<evidence type="ECO:0000259" key="4">
    <source>
        <dbReference type="Pfam" id="PF16113"/>
    </source>
</evidence>
<sequence length="375" mass="40685">MSDSSVVFEERDAGNGRCVAFALLNAERALNSLSRAMIDSLQARLDAWSKRDDIVCVVLHGAGEKAFCAGGDVIGLYKAMTATGDAPSPDAEAFFAREYRLDHTIHRYPKPVLCWGNGTVMGGGLGVMAGASHRVVTERSKIAMPEVTIGLFPDVGASWFLGRMPQRIGLFLGLTTTPMHPGDALWLGLGDYRIVSSEREALFDALTGLDWQGERNSDDAVLARALRDFEDAAAAEDARRESALFARQHTIARLTDTATVAEFQQRLTAQADTDDWFAHGAKAIAGASPMSLAVVHAQLARDPKLSIEDVFRRELAIAIACTRAPDFAEGIRALLVDKDKNPQWSPATLGEVDPEEVAAYFELPADYDRHPLGDL</sequence>
<evidence type="ECO:0000256" key="2">
    <source>
        <dbReference type="ARBA" id="ARBA00011915"/>
    </source>
</evidence>
<dbReference type="Pfam" id="PF16113">
    <property type="entry name" value="ECH_2"/>
    <property type="match status" value="1"/>
</dbReference>
<evidence type="ECO:0000256" key="3">
    <source>
        <dbReference type="ARBA" id="ARBA00022801"/>
    </source>
</evidence>